<dbReference type="GO" id="GO:0003723">
    <property type="term" value="F:RNA binding"/>
    <property type="evidence" value="ECO:0007669"/>
    <property type="project" value="InterPro"/>
</dbReference>
<keyword evidence="2" id="KW-0808">Transferase</keyword>
<dbReference type="PANTHER" id="PTHR43191">
    <property type="entry name" value="RRNA METHYLTRANSFERASE 3"/>
    <property type="match status" value="1"/>
</dbReference>
<dbReference type="GO" id="GO:0032259">
    <property type="term" value="P:methylation"/>
    <property type="evidence" value="ECO:0007669"/>
    <property type="project" value="UniProtKB-KW"/>
</dbReference>
<dbReference type="GO" id="GO:0008173">
    <property type="term" value="F:RNA methyltransferase activity"/>
    <property type="evidence" value="ECO:0007669"/>
    <property type="project" value="InterPro"/>
</dbReference>
<proteinExistence type="predicted"/>
<gene>
    <name evidence="4" type="ORF">CHYS00102_LOCUS14819</name>
</gene>
<evidence type="ECO:0000256" key="1">
    <source>
        <dbReference type="ARBA" id="ARBA00022603"/>
    </source>
</evidence>
<name>A0A7S1BJ72_9STRA</name>
<dbReference type="InterPro" id="IPR051259">
    <property type="entry name" value="rRNA_Methyltransferase"/>
</dbReference>
<dbReference type="InterPro" id="IPR001537">
    <property type="entry name" value="SpoU_MeTrfase"/>
</dbReference>
<dbReference type="EMBL" id="HBFR01020571">
    <property type="protein sequence ID" value="CAD8887621.1"/>
    <property type="molecule type" value="Transcribed_RNA"/>
</dbReference>
<evidence type="ECO:0000313" key="4">
    <source>
        <dbReference type="EMBL" id="CAD8887621.1"/>
    </source>
</evidence>
<reference evidence="4" key="1">
    <citation type="submission" date="2021-01" db="EMBL/GenBank/DDBJ databases">
        <authorList>
            <person name="Corre E."/>
            <person name="Pelletier E."/>
            <person name="Niang G."/>
            <person name="Scheremetjew M."/>
            <person name="Finn R."/>
            <person name="Kale V."/>
            <person name="Holt S."/>
            <person name="Cochrane G."/>
            <person name="Meng A."/>
            <person name="Brown T."/>
            <person name="Cohen L."/>
        </authorList>
    </citation>
    <scope>NUCLEOTIDE SEQUENCE</scope>
    <source>
        <strain evidence="4">308</strain>
    </source>
</reference>
<organism evidence="4">
    <name type="scientific">Corethron hystrix</name>
    <dbReference type="NCBI Taxonomy" id="216773"/>
    <lineage>
        <taxon>Eukaryota</taxon>
        <taxon>Sar</taxon>
        <taxon>Stramenopiles</taxon>
        <taxon>Ochrophyta</taxon>
        <taxon>Bacillariophyta</taxon>
        <taxon>Coscinodiscophyceae</taxon>
        <taxon>Corethrophycidae</taxon>
        <taxon>Corethrales</taxon>
        <taxon>Corethraceae</taxon>
        <taxon>Corethron</taxon>
    </lineage>
</organism>
<dbReference type="PANTHER" id="PTHR43191:SF7">
    <property type="entry name" value="OBP33PEP LIKE PROTEIN"/>
    <property type="match status" value="1"/>
</dbReference>
<dbReference type="Pfam" id="PF00588">
    <property type="entry name" value="SpoU_methylase"/>
    <property type="match status" value="1"/>
</dbReference>
<keyword evidence="1" id="KW-0489">Methyltransferase</keyword>
<evidence type="ECO:0000259" key="3">
    <source>
        <dbReference type="Pfam" id="PF00588"/>
    </source>
</evidence>
<accession>A0A7S1BJ72</accession>
<dbReference type="SUPFAM" id="SSF75217">
    <property type="entry name" value="alpha/beta knot"/>
    <property type="match status" value="1"/>
</dbReference>
<sequence length="233" mass="25594">MDNLERDNYGENVNVEPFVPELYFIIHNISKRNNVRSLLKSALAFGVHTILVAGQRNFDFEPHDDVECNVEGARSTAGDLPRGPVRDAVRRGSLRILRYRKFSELVEAASAPPLNARVVAVEIVDDAVALDDTDAHLENIFRGTAEICGRRRNVALLMGNEGTGLSDRQLDLCRKSGGVVATIPQYGGGTASLNVNVAACVVLQRFVQWRDAEVGIIEMGKVMTIDGMTEKMI</sequence>
<feature type="domain" description="tRNA/rRNA methyltransferase SpoU type" evidence="3">
    <location>
        <begin position="90"/>
        <end position="203"/>
    </location>
</feature>
<dbReference type="GO" id="GO:0006396">
    <property type="term" value="P:RNA processing"/>
    <property type="evidence" value="ECO:0007669"/>
    <property type="project" value="InterPro"/>
</dbReference>
<protein>
    <recommendedName>
        <fullName evidence="3">tRNA/rRNA methyltransferase SpoU type domain-containing protein</fullName>
    </recommendedName>
</protein>
<dbReference type="InterPro" id="IPR029026">
    <property type="entry name" value="tRNA_m1G_MTases_N"/>
</dbReference>
<evidence type="ECO:0000256" key="2">
    <source>
        <dbReference type="ARBA" id="ARBA00022679"/>
    </source>
</evidence>
<dbReference type="AlphaFoldDB" id="A0A7S1BJ72"/>
<dbReference type="InterPro" id="IPR029028">
    <property type="entry name" value="Alpha/beta_knot_MTases"/>
</dbReference>
<dbReference type="Gene3D" id="3.40.1280.10">
    <property type="match status" value="1"/>
</dbReference>